<feature type="active site" evidence="9">
    <location>
        <position position="137"/>
    </location>
</feature>
<gene>
    <name evidence="9" type="primary">xerC</name>
    <name evidence="12" type="ORF">IAC69_00440</name>
</gene>
<dbReference type="Pfam" id="PF00589">
    <property type="entry name" value="Phage_integrase"/>
    <property type="match status" value="1"/>
</dbReference>
<organism evidence="12 13">
    <name type="scientific">Candidatus Enterousia avistercoris</name>
    <dbReference type="NCBI Taxonomy" id="2840788"/>
    <lineage>
        <taxon>Bacteria</taxon>
        <taxon>Pseudomonadati</taxon>
        <taxon>Pseudomonadota</taxon>
        <taxon>Alphaproteobacteria</taxon>
        <taxon>Candidatus Enterousia</taxon>
    </lineage>
</organism>
<evidence type="ECO:0000256" key="8">
    <source>
        <dbReference type="ARBA" id="ARBA00023306"/>
    </source>
</evidence>
<keyword evidence="5 9" id="KW-0229">DNA integration</keyword>
<feature type="domain" description="Tyr recombinase" evidence="10">
    <location>
        <begin position="98"/>
        <end position="275"/>
    </location>
</feature>
<dbReference type="PANTHER" id="PTHR30349">
    <property type="entry name" value="PHAGE INTEGRASE-RELATED"/>
    <property type="match status" value="1"/>
</dbReference>
<keyword evidence="4 9" id="KW-0159">Chromosome partition</keyword>
<evidence type="ECO:0000313" key="13">
    <source>
        <dbReference type="Proteomes" id="UP000823630"/>
    </source>
</evidence>
<dbReference type="GO" id="GO:0003677">
    <property type="term" value="F:DNA binding"/>
    <property type="evidence" value="ECO:0007669"/>
    <property type="project" value="UniProtKB-UniRule"/>
</dbReference>
<dbReference type="Proteomes" id="UP000823630">
    <property type="component" value="Unassembled WGS sequence"/>
</dbReference>
<dbReference type="CDD" id="cd00798">
    <property type="entry name" value="INT_XerDC_C"/>
    <property type="match status" value="1"/>
</dbReference>
<dbReference type="PROSITE" id="PS51898">
    <property type="entry name" value="TYR_RECOMBINASE"/>
    <property type="match status" value="1"/>
</dbReference>
<reference evidence="12" key="2">
    <citation type="journal article" date="2021" name="PeerJ">
        <title>Extensive microbial diversity within the chicken gut microbiome revealed by metagenomics and culture.</title>
        <authorList>
            <person name="Gilroy R."/>
            <person name="Ravi A."/>
            <person name="Getino M."/>
            <person name="Pursley I."/>
            <person name="Horton D.L."/>
            <person name="Alikhan N.F."/>
            <person name="Baker D."/>
            <person name="Gharbi K."/>
            <person name="Hall N."/>
            <person name="Watson M."/>
            <person name="Adriaenssens E.M."/>
            <person name="Foster-Nyarko E."/>
            <person name="Jarju S."/>
            <person name="Secka A."/>
            <person name="Antonio M."/>
            <person name="Oren A."/>
            <person name="Chaudhuri R.R."/>
            <person name="La Ragione R."/>
            <person name="Hildebrand F."/>
            <person name="Pallen M.J."/>
        </authorList>
    </citation>
    <scope>NUCLEOTIDE SEQUENCE</scope>
    <source>
        <strain evidence="12">8207</strain>
    </source>
</reference>
<evidence type="ECO:0000259" key="10">
    <source>
        <dbReference type="PROSITE" id="PS51898"/>
    </source>
</evidence>
<accession>A0A9D9DD64</accession>
<dbReference type="PROSITE" id="PS51900">
    <property type="entry name" value="CB"/>
    <property type="match status" value="1"/>
</dbReference>
<comment type="similarity">
    <text evidence="9">Belongs to the 'phage' integrase family. XerC subfamily.</text>
</comment>
<dbReference type="InterPro" id="IPR013762">
    <property type="entry name" value="Integrase-like_cat_sf"/>
</dbReference>
<evidence type="ECO:0000313" key="12">
    <source>
        <dbReference type="EMBL" id="MBO8424931.1"/>
    </source>
</evidence>
<dbReference type="EMBL" id="JADINC010000009">
    <property type="protein sequence ID" value="MBO8424931.1"/>
    <property type="molecule type" value="Genomic_DNA"/>
</dbReference>
<evidence type="ECO:0000256" key="6">
    <source>
        <dbReference type="ARBA" id="ARBA00023125"/>
    </source>
</evidence>
<evidence type="ECO:0000259" key="11">
    <source>
        <dbReference type="PROSITE" id="PS51900"/>
    </source>
</evidence>
<comment type="subunit">
    <text evidence="9">Forms a cyclic heterotetrameric complex composed of two molecules of XerC and two molecules of XerD.</text>
</comment>
<dbReference type="GO" id="GO:0051301">
    <property type="term" value="P:cell division"/>
    <property type="evidence" value="ECO:0007669"/>
    <property type="project" value="UniProtKB-KW"/>
</dbReference>
<dbReference type="GO" id="GO:0009037">
    <property type="term" value="F:tyrosine-based site-specific recombinase activity"/>
    <property type="evidence" value="ECO:0007669"/>
    <property type="project" value="UniProtKB-UniRule"/>
</dbReference>
<feature type="active site" evidence="9">
    <location>
        <position position="227"/>
    </location>
</feature>
<dbReference type="GO" id="GO:0006313">
    <property type="term" value="P:DNA transposition"/>
    <property type="evidence" value="ECO:0007669"/>
    <property type="project" value="UniProtKB-UniRule"/>
</dbReference>
<evidence type="ECO:0000256" key="9">
    <source>
        <dbReference type="HAMAP-Rule" id="MF_01808"/>
    </source>
</evidence>
<keyword evidence="7 9" id="KW-0233">DNA recombination</keyword>
<dbReference type="Pfam" id="PF02899">
    <property type="entry name" value="Phage_int_SAM_1"/>
    <property type="match status" value="1"/>
</dbReference>
<feature type="active site" evidence="9">
    <location>
        <position position="253"/>
    </location>
</feature>
<reference evidence="12" key="1">
    <citation type="submission" date="2020-10" db="EMBL/GenBank/DDBJ databases">
        <authorList>
            <person name="Gilroy R."/>
        </authorList>
    </citation>
    <scope>NUCLEOTIDE SEQUENCE</scope>
    <source>
        <strain evidence="12">8207</strain>
    </source>
</reference>
<sequence>MNYIDIFLESLSAEHGRSKRTLDSYACDLRHADENLPSGLMGATANDIQKYLANLPERASSIARHASALRGFYKFLMLEKIITENPTANLELPKRARTLPKFLSVSEIELLISSAGDTKNATRLRAMLELVYASGLRVSELCELPMTANLGDKLLIHGKGAKERFVPMHDRAQNALHKWLELRGDDKSKYIFPSNGKTGHITRDGFFKILKKCAVLAGIDPARVSPHVLRHSFASHLLAGGANLRAIQTMLGHEDISTTQIYTHVLPEKLKETVKQYHPLGHMGDKEI</sequence>
<dbReference type="Gene3D" id="1.10.150.130">
    <property type="match status" value="1"/>
</dbReference>
<dbReference type="AlphaFoldDB" id="A0A9D9DD64"/>
<dbReference type="GO" id="GO:0007059">
    <property type="term" value="P:chromosome segregation"/>
    <property type="evidence" value="ECO:0007669"/>
    <property type="project" value="UniProtKB-UniRule"/>
</dbReference>
<comment type="subcellular location">
    <subcellularLocation>
        <location evidence="1 9">Cytoplasm</location>
    </subcellularLocation>
</comment>
<comment type="function">
    <text evidence="9">Site-specific tyrosine recombinase, which acts by catalyzing the cutting and rejoining of the recombining DNA molecules. The XerC-XerD complex is essential to convert dimers of the bacterial chromosome into monomers to permit their segregation at cell division. It also contributes to the segregational stability of plasmids.</text>
</comment>
<dbReference type="InterPro" id="IPR023009">
    <property type="entry name" value="Tyrosine_recombinase_XerC/XerD"/>
</dbReference>
<feature type="domain" description="Core-binding (CB)" evidence="11">
    <location>
        <begin position="1"/>
        <end position="77"/>
    </location>
</feature>
<dbReference type="InterPro" id="IPR002104">
    <property type="entry name" value="Integrase_catalytic"/>
</dbReference>
<dbReference type="SUPFAM" id="SSF56349">
    <property type="entry name" value="DNA breaking-rejoining enzymes"/>
    <property type="match status" value="1"/>
</dbReference>
<dbReference type="InterPro" id="IPR011010">
    <property type="entry name" value="DNA_brk_join_enz"/>
</dbReference>
<dbReference type="Gene3D" id="1.10.443.10">
    <property type="entry name" value="Intergrase catalytic core"/>
    <property type="match status" value="1"/>
</dbReference>
<dbReference type="InterPro" id="IPR010998">
    <property type="entry name" value="Integrase_recombinase_N"/>
</dbReference>
<keyword evidence="8 9" id="KW-0131">Cell cycle</keyword>
<evidence type="ECO:0000256" key="3">
    <source>
        <dbReference type="ARBA" id="ARBA00022618"/>
    </source>
</evidence>
<keyword evidence="6 9" id="KW-0238">DNA-binding</keyword>
<evidence type="ECO:0000256" key="1">
    <source>
        <dbReference type="ARBA" id="ARBA00004496"/>
    </source>
</evidence>
<dbReference type="PANTHER" id="PTHR30349:SF90">
    <property type="entry name" value="TYROSINE RECOMBINASE XERD"/>
    <property type="match status" value="1"/>
</dbReference>
<comment type="caution">
    <text evidence="12">The sequence shown here is derived from an EMBL/GenBank/DDBJ whole genome shotgun (WGS) entry which is preliminary data.</text>
</comment>
<dbReference type="NCBIfam" id="NF001399">
    <property type="entry name" value="PRK00283.1"/>
    <property type="match status" value="1"/>
</dbReference>
<dbReference type="InterPro" id="IPR050090">
    <property type="entry name" value="Tyrosine_recombinase_XerCD"/>
</dbReference>
<evidence type="ECO:0000256" key="5">
    <source>
        <dbReference type="ARBA" id="ARBA00022908"/>
    </source>
</evidence>
<feature type="active site" evidence="9">
    <location>
        <position position="159"/>
    </location>
</feature>
<evidence type="ECO:0000256" key="4">
    <source>
        <dbReference type="ARBA" id="ARBA00022829"/>
    </source>
</evidence>
<dbReference type="HAMAP" id="MF_01808">
    <property type="entry name" value="Recomb_XerC_XerD"/>
    <property type="match status" value="1"/>
</dbReference>
<evidence type="ECO:0000256" key="2">
    <source>
        <dbReference type="ARBA" id="ARBA00022490"/>
    </source>
</evidence>
<feature type="active site" evidence="9">
    <location>
        <position position="230"/>
    </location>
</feature>
<keyword evidence="3 9" id="KW-0132">Cell division</keyword>
<name>A0A9D9DD64_9PROT</name>
<dbReference type="InterPro" id="IPR004107">
    <property type="entry name" value="Integrase_SAM-like_N"/>
</dbReference>
<keyword evidence="2 9" id="KW-0963">Cytoplasm</keyword>
<dbReference type="InterPro" id="IPR044068">
    <property type="entry name" value="CB"/>
</dbReference>
<dbReference type="GO" id="GO:0005737">
    <property type="term" value="C:cytoplasm"/>
    <property type="evidence" value="ECO:0007669"/>
    <property type="project" value="UniProtKB-SubCell"/>
</dbReference>
<feature type="active site" description="O-(3'-phospho-DNA)-tyrosine intermediate" evidence="9">
    <location>
        <position position="262"/>
    </location>
</feature>
<evidence type="ECO:0000256" key="7">
    <source>
        <dbReference type="ARBA" id="ARBA00023172"/>
    </source>
</evidence>
<proteinExistence type="inferred from homology"/>
<protein>
    <recommendedName>
        <fullName evidence="9">Tyrosine recombinase XerC</fullName>
    </recommendedName>
</protein>